<dbReference type="EMBL" id="CAJHUC010000358">
    <property type="protein sequence ID" value="CAD7695514.1"/>
    <property type="molecule type" value="Genomic_DNA"/>
</dbReference>
<proteinExistence type="predicted"/>
<accession>A0A8S1IL85</accession>
<reference evidence="2" key="1">
    <citation type="submission" date="2020-12" db="EMBL/GenBank/DDBJ databases">
        <authorList>
            <person name="Iha C."/>
        </authorList>
    </citation>
    <scope>NUCLEOTIDE SEQUENCE</scope>
</reference>
<dbReference type="Proteomes" id="UP000708148">
    <property type="component" value="Unassembled WGS sequence"/>
</dbReference>
<evidence type="ECO:0000313" key="2">
    <source>
        <dbReference type="EMBL" id="CAD7695514.1"/>
    </source>
</evidence>
<keyword evidence="3" id="KW-1185">Reference proteome</keyword>
<feature type="compositionally biased region" description="Polar residues" evidence="1">
    <location>
        <begin position="35"/>
        <end position="44"/>
    </location>
</feature>
<dbReference type="AlphaFoldDB" id="A0A8S1IL85"/>
<dbReference type="OrthoDB" id="10520294at2759"/>
<sequence length="315" mass="34551">MTEADFFESAVDARPGHGAKGKSAVTKAPDMEMQASRTQGNRPNVHQLQQEELQPWYWWVACCFPEAAVPPPGAHQGEHQSNIPTGATGEIAWEEPVAVAKPIEEVDEDTADQFKTARSMFTMASTNGMSLIRMQQLDKVAPAAVPTASITNTIPLVVSIPDSMGVGGKWMKDMARSDPSPGACDKVLKASYLVTSIRAKIKEFEIRDDLKTIGFNVKVPVMGMGHRLESFPKDGTLQEISGRRDDKSGRAVGQALALMDGRILVRAWNLGSSPEVMWVEILTFKSPTSLETDHYIYTLDGKQEGHQRSVSFKVH</sequence>
<comment type="caution">
    <text evidence="2">The sequence shown here is derived from an EMBL/GenBank/DDBJ whole genome shotgun (WGS) entry which is preliminary data.</text>
</comment>
<feature type="region of interest" description="Disordered" evidence="1">
    <location>
        <begin position="1"/>
        <end position="44"/>
    </location>
</feature>
<protein>
    <submittedName>
        <fullName evidence="2">Uncharacterized protein</fullName>
    </submittedName>
</protein>
<organism evidence="2 3">
    <name type="scientific">Ostreobium quekettii</name>
    <dbReference type="NCBI Taxonomy" id="121088"/>
    <lineage>
        <taxon>Eukaryota</taxon>
        <taxon>Viridiplantae</taxon>
        <taxon>Chlorophyta</taxon>
        <taxon>core chlorophytes</taxon>
        <taxon>Ulvophyceae</taxon>
        <taxon>TCBD clade</taxon>
        <taxon>Bryopsidales</taxon>
        <taxon>Ostreobineae</taxon>
        <taxon>Ostreobiaceae</taxon>
        <taxon>Ostreobium</taxon>
    </lineage>
</organism>
<evidence type="ECO:0000256" key="1">
    <source>
        <dbReference type="SAM" id="MobiDB-lite"/>
    </source>
</evidence>
<evidence type="ECO:0000313" key="3">
    <source>
        <dbReference type="Proteomes" id="UP000708148"/>
    </source>
</evidence>
<name>A0A8S1IL85_9CHLO</name>
<gene>
    <name evidence="2" type="ORF">OSTQU699_LOCUS875</name>
</gene>